<dbReference type="AlphaFoldDB" id="A0A7J7GKA6"/>
<gene>
    <name evidence="1" type="ORF">HYC85_022396</name>
</gene>
<comment type="caution">
    <text evidence="1">The sequence shown here is derived from an EMBL/GenBank/DDBJ whole genome shotgun (WGS) entry which is preliminary data.</text>
</comment>
<evidence type="ECO:0000313" key="1">
    <source>
        <dbReference type="EMBL" id="KAF5941229.1"/>
    </source>
</evidence>
<proteinExistence type="predicted"/>
<organism evidence="1 2">
    <name type="scientific">Camellia sinensis</name>
    <name type="common">Tea plant</name>
    <name type="synonym">Thea sinensis</name>
    <dbReference type="NCBI Taxonomy" id="4442"/>
    <lineage>
        <taxon>Eukaryota</taxon>
        <taxon>Viridiplantae</taxon>
        <taxon>Streptophyta</taxon>
        <taxon>Embryophyta</taxon>
        <taxon>Tracheophyta</taxon>
        <taxon>Spermatophyta</taxon>
        <taxon>Magnoliopsida</taxon>
        <taxon>eudicotyledons</taxon>
        <taxon>Gunneridae</taxon>
        <taxon>Pentapetalae</taxon>
        <taxon>asterids</taxon>
        <taxon>Ericales</taxon>
        <taxon>Theaceae</taxon>
        <taxon>Camellia</taxon>
    </lineage>
</organism>
<name>A0A7J7GKA6_CAMSI</name>
<evidence type="ECO:0000313" key="2">
    <source>
        <dbReference type="Proteomes" id="UP000593564"/>
    </source>
</evidence>
<sequence>MSITHTSHSAKWLDRCFLGESQRESLGKKSKQWDYCCVKCDDFRVHTFCATNEVKPGLYLDDDDDDRLDSGAIEAAQLGHFQSGCEDQLEVQLSEEAIVELFKIQLQMQMAEQLAEIQFIGNMQRFHGESFLTPPGEVAMFCR</sequence>
<protein>
    <recommendedName>
        <fullName evidence="3">DC1 domain-containing protein</fullName>
    </recommendedName>
</protein>
<dbReference type="Proteomes" id="UP000593564">
    <property type="component" value="Unassembled WGS sequence"/>
</dbReference>
<reference evidence="2" key="1">
    <citation type="journal article" date="2020" name="Nat. Commun.">
        <title>Genome assembly of wild tea tree DASZ reveals pedigree and selection history of tea varieties.</title>
        <authorList>
            <person name="Zhang W."/>
            <person name="Zhang Y."/>
            <person name="Qiu H."/>
            <person name="Guo Y."/>
            <person name="Wan H."/>
            <person name="Zhang X."/>
            <person name="Scossa F."/>
            <person name="Alseekh S."/>
            <person name="Zhang Q."/>
            <person name="Wang P."/>
            <person name="Xu L."/>
            <person name="Schmidt M.H."/>
            <person name="Jia X."/>
            <person name="Li D."/>
            <person name="Zhu A."/>
            <person name="Guo F."/>
            <person name="Chen W."/>
            <person name="Ni D."/>
            <person name="Usadel B."/>
            <person name="Fernie A.R."/>
            <person name="Wen W."/>
        </authorList>
    </citation>
    <scope>NUCLEOTIDE SEQUENCE [LARGE SCALE GENOMIC DNA]</scope>
    <source>
        <strain evidence="2">cv. G240</strain>
    </source>
</reference>
<evidence type="ECO:0008006" key="3">
    <source>
        <dbReference type="Google" id="ProtNLM"/>
    </source>
</evidence>
<reference evidence="1 2" key="2">
    <citation type="submission" date="2020-07" db="EMBL/GenBank/DDBJ databases">
        <title>Genome assembly of wild tea tree DASZ reveals pedigree and selection history of tea varieties.</title>
        <authorList>
            <person name="Zhang W."/>
        </authorList>
    </citation>
    <scope>NUCLEOTIDE SEQUENCE [LARGE SCALE GENOMIC DNA]</scope>
    <source>
        <strain evidence="2">cv. G240</strain>
        <tissue evidence="1">Leaf</tissue>
    </source>
</reference>
<keyword evidence="2" id="KW-1185">Reference proteome</keyword>
<dbReference type="EMBL" id="JACBKZ010000010">
    <property type="protein sequence ID" value="KAF5941229.1"/>
    <property type="molecule type" value="Genomic_DNA"/>
</dbReference>
<accession>A0A7J7GKA6</accession>